<dbReference type="EMBL" id="GBXM01080876">
    <property type="protein sequence ID" value="JAH27701.1"/>
    <property type="molecule type" value="Transcribed_RNA"/>
</dbReference>
<evidence type="ECO:0000313" key="2">
    <source>
        <dbReference type="EMBL" id="JAH27701.1"/>
    </source>
</evidence>
<name>A0A0E9REW8_ANGAN</name>
<evidence type="ECO:0008006" key="3">
    <source>
        <dbReference type="Google" id="ProtNLM"/>
    </source>
</evidence>
<accession>A0A0E9REW8</accession>
<organism evidence="2">
    <name type="scientific">Anguilla anguilla</name>
    <name type="common">European freshwater eel</name>
    <name type="synonym">Muraena anguilla</name>
    <dbReference type="NCBI Taxonomy" id="7936"/>
    <lineage>
        <taxon>Eukaryota</taxon>
        <taxon>Metazoa</taxon>
        <taxon>Chordata</taxon>
        <taxon>Craniata</taxon>
        <taxon>Vertebrata</taxon>
        <taxon>Euteleostomi</taxon>
        <taxon>Actinopterygii</taxon>
        <taxon>Neopterygii</taxon>
        <taxon>Teleostei</taxon>
        <taxon>Anguilliformes</taxon>
        <taxon>Anguillidae</taxon>
        <taxon>Anguilla</taxon>
    </lineage>
</organism>
<proteinExistence type="predicted"/>
<reference evidence="2" key="2">
    <citation type="journal article" date="2015" name="Fish Shellfish Immunol.">
        <title>Early steps in the European eel (Anguilla anguilla)-Vibrio vulnificus interaction in the gills: Role of the RtxA13 toxin.</title>
        <authorList>
            <person name="Callol A."/>
            <person name="Pajuelo D."/>
            <person name="Ebbesson L."/>
            <person name="Teles M."/>
            <person name="MacKenzie S."/>
            <person name="Amaro C."/>
        </authorList>
    </citation>
    <scope>NUCLEOTIDE SEQUENCE</scope>
</reference>
<feature type="signal peptide" evidence="1">
    <location>
        <begin position="1"/>
        <end position="20"/>
    </location>
</feature>
<feature type="chain" id="PRO_5002431585" description="Secreted protein" evidence="1">
    <location>
        <begin position="21"/>
        <end position="77"/>
    </location>
</feature>
<dbReference type="AlphaFoldDB" id="A0A0E9REW8"/>
<protein>
    <recommendedName>
        <fullName evidence="3">Secreted protein</fullName>
    </recommendedName>
</protein>
<evidence type="ECO:0000256" key="1">
    <source>
        <dbReference type="SAM" id="SignalP"/>
    </source>
</evidence>
<keyword evidence="1" id="KW-0732">Signal</keyword>
<reference evidence="2" key="1">
    <citation type="submission" date="2014-11" db="EMBL/GenBank/DDBJ databases">
        <authorList>
            <person name="Amaro Gonzalez C."/>
        </authorList>
    </citation>
    <scope>NUCLEOTIDE SEQUENCE</scope>
</reference>
<sequence>MVFLVICVAVITQSTPSGQAVFSSRRNFRQAVPILLVSTVLRRKQRYIYFAATSVQNVNKSAIFHGLEIFYDDVQIV</sequence>